<evidence type="ECO:0000256" key="2">
    <source>
        <dbReference type="ARBA" id="ARBA00022490"/>
    </source>
</evidence>
<evidence type="ECO:0000256" key="4">
    <source>
        <dbReference type="ARBA" id="ARBA00023212"/>
    </source>
</evidence>
<dbReference type="InterPro" id="IPR011026">
    <property type="entry name" value="WAS_C"/>
</dbReference>
<accession>A0A6I9NJJ5</accession>
<feature type="domain" description="WH1" evidence="6">
    <location>
        <begin position="27"/>
        <end position="139"/>
    </location>
</feature>
<reference evidence="8" key="1">
    <citation type="submission" date="2025-08" db="UniProtKB">
        <authorList>
            <consortium name="RefSeq"/>
        </authorList>
    </citation>
    <scope>IDENTIFICATION</scope>
    <source>
        <tissue evidence="8">Muscle</tissue>
    </source>
</reference>
<dbReference type="SUPFAM" id="SSF47912">
    <property type="entry name" value="Wiscott-Aldrich syndrome protein, WASP, C-terminal domain"/>
    <property type="match status" value="1"/>
</dbReference>
<evidence type="ECO:0000313" key="7">
    <source>
        <dbReference type="Proteomes" id="UP000504611"/>
    </source>
</evidence>
<dbReference type="InterPro" id="IPR036936">
    <property type="entry name" value="CRIB_dom_sf"/>
</dbReference>
<dbReference type="Gene3D" id="2.30.29.30">
    <property type="entry name" value="Pleckstrin-homology domain (PH domain)/Phosphotyrosine-binding domain (PTB)"/>
    <property type="match status" value="1"/>
</dbReference>
<evidence type="ECO:0000259" key="6">
    <source>
        <dbReference type="PROSITE" id="PS50229"/>
    </source>
</evidence>
<keyword evidence="7" id="KW-1185">Reference proteome</keyword>
<dbReference type="Pfam" id="PF00568">
    <property type="entry name" value="WH1"/>
    <property type="match status" value="1"/>
</dbReference>
<dbReference type="SUPFAM" id="SSF50729">
    <property type="entry name" value="PH domain-like"/>
    <property type="match status" value="1"/>
</dbReference>
<keyword evidence="4" id="KW-0206">Cytoskeleton</keyword>
<evidence type="ECO:0000256" key="1">
    <source>
        <dbReference type="ARBA" id="ARBA00004245"/>
    </source>
</evidence>
<evidence type="ECO:0000313" key="8">
    <source>
        <dbReference type="RefSeq" id="XP_010774680.1"/>
    </source>
</evidence>
<proteinExistence type="predicted"/>
<dbReference type="Proteomes" id="UP000504611">
    <property type="component" value="Unplaced"/>
</dbReference>
<gene>
    <name evidence="8" type="primary">LOC104949940</name>
</gene>
<dbReference type="InterPro" id="IPR033927">
    <property type="entry name" value="WASPfam_EVH1"/>
</dbReference>
<dbReference type="InterPro" id="IPR011993">
    <property type="entry name" value="PH-like_dom_sf"/>
</dbReference>
<sequence>MASGVIPGCQVMSDLLTLREKGVLFTLLHPQCKLIQSTVAQVLVSEGTGGESPGWSCLGCGAVCLIEDTSIHTYFLRLYCVKRAMLLWEQELYIPFKYTAPCKFFHTFPADGNQVGLNFANEPEAEEFLLSVEAVQRDQEKMTMMGEKTNIENKNKSTSDPHSSGTIKPLDLLDKEPLFQMEETSTVINHMKCKDLDPAMRRLLMQASLTEEDLKEKDVAEAVDCIIKQFGGLKAVQRELRNRGPVSHTLPRAAGASISLSLKKGPLPPVPSKGSSTPQSAPLWTDSLHQSTIPLQIPPPPSTPAPVLSERIRKSASFKPVGSSTATDKGDLILNAMREVFRQKQMQKTGADVEPDTNEDKTF</sequence>
<feature type="region of interest" description="Disordered" evidence="5">
    <location>
        <begin position="260"/>
        <end position="283"/>
    </location>
</feature>
<dbReference type="OrthoDB" id="8963340at2759"/>
<protein>
    <submittedName>
        <fullName evidence="8">Wiskott-Aldrich syndrome protein isoform X1</fullName>
    </submittedName>
</protein>
<dbReference type="KEGG" id="ncc:104949940"/>
<dbReference type="InterPro" id="IPR000697">
    <property type="entry name" value="WH1/EVH1_dom"/>
</dbReference>
<dbReference type="GO" id="GO:0005856">
    <property type="term" value="C:cytoskeleton"/>
    <property type="evidence" value="ECO:0007669"/>
    <property type="project" value="UniProtKB-SubCell"/>
</dbReference>
<comment type="subcellular location">
    <subcellularLocation>
        <location evidence="1">Cytoplasm</location>
        <location evidence="1">Cytoskeleton</location>
    </subcellularLocation>
</comment>
<organism evidence="7 8">
    <name type="scientific">Notothenia coriiceps</name>
    <name type="common">black rockcod</name>
    <dbReference type="NCBI Taxonomy" id="8208"/>
    <lineage>
        <taxon>Eukaryota</taxon>
        <taxon>Metazoa</taxon>
        <taxon>Chordata</taxon>
        <taxon>Craniata</taxon>
        <taxon>Vertebrata</taxon>
        <taxon>Euteleostomi</taxon>
        <taxon>Actinopterygii</taxon>
        <taxon>Neopterygii</taxon>
        <taxon>Teleostei</taxon>
        <taxon>Neoteleostei</taxon>
        <taxon>Acanthomorphata</taxon>
        <taxon>Eupercaria</taxon>
        <taxon>Perciformes</taxon>
        <taxon>Notothenioidei</taxon>
        <taxon>Nototheniidae</taxon>
        <taxon>Notothenia</taxon>
    </lineage>
</organism>
<feature type="compositionally biased region" description="Polar residues" evidence="5">
    <location>
        <begin position="273"/>
        <end position="282"/>
    </location>
</feature>
<name>A0A6I9NJJ5_9TELE</name>
<dbReference type="CDD" id="cd01205">
    <property type="entry name" value="EVH1_WASP-like"/>
    <property type="match status" value="1"/>
</dbReference>
<evidence type="ECO:0000256" key="3">
    <source>
        <dbReference type="ARBA" id="ARBA00022553"/>
    </source>
</evidence>
<keyword evidence="3" id="KW-0597">Phosphoprotein</keyword>
<dbReference type="GeneID" id="104949940"/>
<dbReference type="PROSITE" id="PS50229">
    <property type="entry name" value="WH1"/>
    <property type="match status" value="1"/>
</dbReference>
<evidence type="ECO:0000256" key="5">
    <source>
        <dbReference type="SAM" id="MobiDB-lite"/>
    </source>
</evidence>
<dbReference type="Gene3D" id="3.90.810.10">
    <property type="entry name" value="CRIB domain"/>
    <property type="match status" value="1"/>
</dbReference>
<keyword evidence="2" id="KW-0963">Cytoplasm</keyword>
<dbReference type="AlphaFoldDB" id="A0A6I9NJJ5"/>
<dbReference type="RefSeq" id="XP_010774680.1">
    <property type="nucleotide sequence ID" value="XM_010776378.1"/>
</dbReference>
<dbReference type="SMART" id="SM00461">
    <property type="entry name" value="WH1"/>
    <property type="match status" value="1"/>
</dbReference>
<dbReference type="GO" id="GO:0007015">
    <property type="term" value="P:actin filament organization"/>
    <property type="evidence" value="ECO:0007669"/>
    <property type="project" value="InterPro"/>
</dbReference>